<feature type="domain" description="IclR-ED" evidence="5">
    <location>
        <begin position="79"/>
        <end position="261"/>
    </location>
</feature>
<evidence type="ECO:0000256" key="2">
    <source>
        <dbReference type="ARBA" id="ARBA00023125"/>
    </source>
</evidence>
<dbReference type="Proteomes" id="UP000606172">
    <property type="component" value="Unassembled WGS sequence"/>
</dbReference>
<evidence type="ECO:0000259" key="4">
    <source>
        <dbReference type="PROSITE" id="PS51077"/>
    </source>
</evidence>
<dbReference type="GO" id="GO:0003700">
    <property type="term" value="F:DNA-binding transcription factor activity"/>
    <property type="evidence" value="ECO:0007669"/>
    <property type="project" value="TreeGrafter"/>
</dbReference>
<dbReference type="SMART" id="SM00346">
    <property type="entry name" value="HTH_ICLR"/>
    <property type="match status" value="1"/>
</dbReference>
<protein>
    <submittedName>
        <fullName evidence="6">IclR family transcriptional regulator</fullName>
    </submittedName>
</protein>
<dbReference type="Pfam" id="PF01614">
    <property type="entry name" value="IclR_C"/>
    <property type="match status" value="1"/>
</dbReference>
<evidence type="ECO:0000259" key="5">
    <source>
        <dbReference type="PROSITE" id="PS51078"/>
    </source>
</evidence>
<dbReference type="Gene3D" id="3.30.450.40">
    <property type="match status" value="1"/>
</dbReference>
<keyword evidence="3" id="KW-0804">Transcription</keyword>
<dbReference type="RefSeq" id="WP_204030958.1">
    <property type="nucleotide sequence ID" value="NZ_BOOW01000040.1"/>
</dbReference>
<dbReference type="GO" id="GO:0045892">
    <property type="term" value="P:negative regulation of DNA-templated transcription"/>
    <property type="evidence" value="ECO:0007669"/>
    <property type="project" value="TreeGrafter"/>
</dbReference>
<evidence type="ECO:0000313" key="7">
    <source>
        <dbReference type="Proteomes" id="UP000606172"/>
    </source>
</evidence>
<dbReference type="InterPro" id="IPR005471">
    <property type="entry name" value="Tscrpt_reg_IclR_N"/>
</dbReference>
<dbReference type="InterPro" id="IPR029016">
    <property type="entry name" value="GAF-like_dom_sf"/>
</dbReference>
<dbReference type="InterPro" id="IPR014757">
    <property type="entry name" value="Tscrpt_reg_IclR_C"/>
</dbReference>
<dbReference type="SUPFAM" id="SSF46785">
    <property type="entry name" value="Winged helix' DNA-binding domain"/>
    <property type="match status" value="1"/>
</dbReference>
<dbReference type="InterPro" id="IPR050707">
    <property type="entry name" value="HTH_MetabolicPath_Reg"/>
</dbReference>
<reference evidence="6" key="1">
    <citation type="submission" date="2021-01" db="EMBL/GenBank/DDBJ databases">
        <title>Whole genome shotgun sequence of Sinosporangium siamense NBRC 109515.</title>
        <authorList>
            <person name="Komaki H."/>
            <person name="Tamura T."/>
        </authorList>
    </citation>
    <scope>NUCLEOTIDE SEQUENCE</scope>
    <source>
        <strain evidence="6">NBRC 109515</strain>
    </source>
</reference>
<feature type="domain" description="HTH iclR-type" evidence="4">
    <location>
        <begin position="15"/>
        <end position="78"/>
    </location>
</feature>
<dbReference type="GO" id="GO:0003677">
    <property type="term" value="F:DNA binding"/>
    <property type="evidence" value="ECO:0007669"/>
    <property type="project" value="UniProtKB-KW"/>
</dbReference>
<dbReference type="EMBL" id="BOOW01000040">
    <property type="protein sequence ID" value="GII95922.1"/>
    <property type="molecule type" value="Genomic_DNA"/>
</dbReference>
<dbReference type="Gene3D" id="1.10.10.10">
    <property type="entry name" value="Winged helix-like DNA-binding domain superfamily/Winged helix DNA-binding domain"/>
    <property type="match status" value="1"/>
</dbReference>
<keyword evidence="1" id="KW-0805">Transcription regulation</keyword>
<proteinExistence type="predicted"/>
<evidence type="ECO:0000313" key="6">
    <source>
        <dbReference type="EMBL" id="GII95922.1"/>
    </source>
</evidence>
<dbReference type="PROSITE" id="PS51077">
    <property type="entry name" value="HTH_ICLR"/>
    <property type="match status" value="1"/>
</dbReference>
<name>A0A919RMI2_9ACTN</name>
<gene>
    <name evidence="6" type="ORF">Ssi02_61530</name>
</gene>
<evidence type="ECO:0000256" key="1">
    <source>
        <dbReference type="ARBA" id="ARBA00023015"/>
    </source>
</evidence>
<dbReference type="Pfam" id="PF09339">
    <property type="entry name" value="HTH_IclR"/>
    <property type="match status" value="1"/>
</dbReference>
<dbReference type="PANTHER" id="PTHR30136">
    <property type="entry name" value="HELIX-TURN-HELIX TRANSCRIPTIONAL REGULATOR, ICLR FAMILY"/>
    <property type="match status" value="1"/>
</dbReference>
<dbReference type="InterPro" id="IPR036390">
    <property type="entry name" value="WH_DNA-bd_sf"/>
</dbReference>
<accession>A0A919RMI2</accession>
<comment type="caution">
    <text evidence="6">The sequence shown here is derived from an EMBL/GenBank/DDBJ whole genome shotgun (WGS) entry which is preliminary data.</text>
</comment>
<keyword evidence="2" id="KW-0238">DNA-binding</keyword>
<dbReference type="AlphaFoldDB" id="A0A919RMI2"/>
<organism evidence="6 7">
    <name type="scientific">Sinosporangium siamense</name>
    <dbReference type="NCBI Taxonomy" id="1367973"/>
    <lineage>
        <taxon>Bacteria</taxon>
        <taxon>Bacillati</taxon>
        <taxon>Actinomycetota</taxon>
        <taxon>Actinomycetes</taxon>
        <taxon>Streptosporangiales</taxon>
        <taxon>Streptosporangiaceae</taxon>
        <taxon>Sinosporangium</taxon>
    </lineage>
</organism>
<sequence length="263" mass="28600">MTRDPSRAQGPRNNSASLRRALSILLQLGLDTDGVGFSLVELSAKLSMNKSTLLRLLQPLVEMRFVEQLPSGHYRLGWRNAHLGQVYLAGVDLHRTMRDVLQRLATQTSETVHLAIADFPSIVYVDKVDSPHPIRMFSRIGNQQPAHSTSLGKAMLAHAPADTVQMVVLHGLPARTRQTITTAEGLRAELAAIRQRGYSIDDIENEEGIRCVAAPIFDVSGASSSGISVSGPVERVTPEKVAEFGPLVIAAANDISRRLGAKR</sequence>
<dbReference type="PANTHER" id="PTHR30136:SF24">
    <property type="entry name" value="HTH-TYPE TRANSCRIPTIONAL REPRESSOR ALLR"/>
    <property type="match status" value="1"/>
</dbReference>
<keyword evidence="7" id="KW-1185">Reference proteome</keyword>
<evidence type="ECO:0000256" key="3">
    <source>
        <dbReference type="ARBA" id="ARBA00023163"/>
    </source>
</evidence>
<dbReference type="PROSITE" id="PS51078">
    <property type="entry name" value="ICLR_ED"/>
    <property type="match status" value="1"/>
</dbReference>
<dbReference type="InterPro" id="IPR036388">
    <property type="entry name" value="WH-like_DNA-bd_sf"/>
</dbReference>
<dbReference type="SUPFAM" id="SSF55781">
    <property type="entry name" value="GAF domain-like"/>
    <property type="match status" value="1"/>
</dbReference>